<dbReference type="AlphaFoldDB" id="D4CXE5"/>
<evidence type="ECO:0000313" key="1">
    <source>
        <dbReference type="EMBL" id="EFE86065.1"/>
    </source>
</evidence>
<protein>
    <submittedName>
        <fullName evidence="1">Uncharacterized protein</fullName>
    </submittedName>
</protein>
<organism evidence="1 2">
    <name type="scientific">Fusobacterium periodonticum ATCC 33693</name>
    <dbReference type="NCBI Taxonomy" id="546275"/>
    <lineage>
        <taxon>Bacteria</taxon>
        <taxon>Fusobacteriati</taxon>
        <taxon>Fusobacteriota</taxon>
        <taxon>Fusobacteriia</taxon>
        <taxon>Fusobacteriales</taxon>
        <taxon>Fusobacteriaceae</taxon>
        <taxon>Fusobacterium</taxon>
    </lineage>
</organism>
<accession>D4CXE5</accession>
<dbReference type="STRING" id="546275.FUSPEROL_02106"/>
<dbReference type="HOGENOM" id="CLU_1413344_0_0_0"/>
<proteinExistence type="predicted"/>
<dbReference type="RefSeq" id="WP_005974839.1">
    <property type="nucleotide sequence ID" value="NZ_GG665898.1"/>
</dbReference>
<gene>
    <name evidence="1" type="ORF">FUSPEROL_02106</name>
</gene>
<dbReference type="Proteomes" id="UP000003748">
    <property type="component" value="Unassembled WGS sequence"/>
</dbReference>
<dbReference type="EMBL" id="ACJY01000099">
    <property type="protein sequence ID" value="EFE86065.1"/>
    <property type="molecule type" value="Genomic_DNA"/>
</dbReference>
<reference evidence="1 2" key="1">
    <citation type="submission" date="2010-02" db="EMBL/GenBank/DDBJ databases">
        <authorList>
            <person name="Weinstock G."/>
            <person name="Sodergren E."/>
            <person name="Clifton S."/>
            <person name="Fulton L."/>
            <person name="Fulton B."/>
            <person name="Courtney L."/>
            <person name="Fronick C."/>
            <person name="Harrison M."/>
            <person name="Strong C."/>
            <person name="Farmer C."/>
            <person name="Delahaunty K."/>
            <person name="Markovic C."/>
            <person name="Hall O."/>
            <person name="Minx P."/>
            <person name="Tomlinson C."/>
            <person name="Mitreva M."/>
            <person name="Nelson J."/>
            <person name="Hou S."/>
            <person name="Wollam A."/>
            <person name="Pepin K.H."/>
            <person name="Johnson M."/>
            <person name="Bhonagiri V."/>
            <person name="Zhang X."/>
            <person name="Suruliraj S."/>
            <person name="Warren W."/>
            <person name="Chinwalla A."/>
            <person name="Mardis E.R."/>
            <person name="Wilson R.K."/>
        </authorList>
    </citation>
    <scope>NUCLEOTIDE SEQUENCE [LARGE SCALE GENOMIC DNA]</scope>
    <source>
        <strain evidence="1 2">ATCC 33693</strain>
    </source>
</reference>
<sequence>MKYSYFEAKKKEMKFIDIFSKRQKRQNHIFQVEFKNLNEYFMGIETLKKTITNKKILIENINLAKENLLKECNISENEEIIFCYRYFNFSPTYYITSVKKLIIMPIIKFKENYYQTKPFFNEFEYEKEDKDNFEYYDFDELQDIIQKYKYKKFDAKKIANEIIFDLIDDSNMTLWNYEIENIDKGMDFKFCE</sequence>
<name>D4CXE5_9FUSO</name>
<dbReference type="GeneID" id="78420283"/>
<evidence type="ECO:0000313" key="2">
    <source>
        <dbReference type="Proteomes" id="UP000003748"/>
    </source>
</evidence>
<comment type="caution">
    <text evidence="1">The sequence shown here is derived from an EMBL/GenBank/DDBJ whole genome shotgun (WGS) entry which is preliminary data.</text>
</comment>